<name>A0A2G5D977_AQUCA</name>
<dbReference type="AlphaFoldDB" id="A0A2G5D977"/>
<evidence type="ECO:0000313" key="2">
    <source>
        <dbReference type="Proteomes" id="UP000230069"/>
    </source>
</evidence>
<organism evidence="1 2">
    <name type="scientific">Aquilegia coerulea</name>
    <name type="common">Rocky mountain columbine</name>
    <dbReference type="NCBI Taxonomy" id="218851"/>
    <lineage>
        <taxon>Eukaryota</taxon>
        <taxon>Viridiplantae</taxon>
        <taxon>Streptophyta</taxon>
        <taxon>Embryophyta</taxon>
        <taxon>Tracheophyta</taxon>
        <taxon>Spermatophyta</taxon>
        <taxon>Magnoliopsida</taxon>
        <taxon>Ranunculales</taxon>
        <taxon>Ranunculaceae</taxon>
        <taxon>Thalictroideae</taxon>
        <taxon>Aquilegia</taxon>
    </lineage>
</organism>
<dbReference type="EMBL" id="KZ305042">
    <property type="protein sequence ID" value="PIA40064.1"/>
    <property type="molecule type" value="Genomic_DNA"/>
</dbReference>
<proteinExistence type="predicted"/>
<protein>
    <submittedName>
        <fullName evidence="1">Uncharacterized protein</fullName>
    </submittedName>
</protein>
<accession>A0A2G5D977</accession>
<sequence>MSNYEQKVQKNYILGSILPCGMLTSKNMQNANTKVESNSMRKQSHSIAARLQKNGRAKQSRRYKFLFMNRFS</sequence>
<gene>
    <name evidence="1" type="ORF">AQUCO_02500055v1</name>
</gene>
<evidence type="ECO:0000313" key="1">
    <source>
        <dbReference type="EMBL" id="PIA40064.1"/>
    </source>
</evidence>
<dbReference type="InParanoid" id="A0A2G5D977"/>
<reference evidence="1 2" key="1">
    <citation type="submission" date="2017-09" db="EMBL/GenBank/DDBJ databases">
        <title>WGS assembly of Aquilegia coerulea Goldsmith.</title>
        <authorList>
            <person name="Hodges S."/>
            <person name="Kramer E."/>
            <person name="Nordborg M."/>
            <person name="Tomkins J."/>
            <person name="Borevitz J."/>
            <person name="Derieg N."/>
            <person name="Yan J."/>
            <person name="Mihaltcheva S."/>
            <person name="Hayes R.D."/>
            <person name="Rokhsar D."/>
        </authorList>
    </citation>
    <scope>NUCLEOTIDE SEQUENCE [LARGE SCALE GENOMIC DNA]</scope>
    <source>
        <strain evidence="2">cv. Goldsmith</strain>
    </source>
</reference>
<keyword evidence="2" id="KW-1185">Reference proteome</keyword>
<dbReference type="Proteomes" id="UP000230069">
    <property type="component" value="Unassembled WGS sequence"/>
</dbReference>